<evidence type="ECO:0000256" key="2">
    <source>
        <dbReference type="ARBA" id="ARBA00023125"/>
    </source>
</evidence>
<evidence type="ECO:0000256" key="1">
    <source>
        <dbReference type="ARBA" id="ARBA00023015"/>
    </source>
</evidence>
<evidence type="ECO:0000256" key="3">
    <source>
        <dbReference type="ARBA" id="ARBA00023163"/>
    </source>
</evidence>
<dbReference type="InterPro" id="IPR009057">
    <property type="entry name" value="Homeodomain-like_sf"/>
</dbReference>
<keyword evidence="3" id="KW-0804">Transcription</keyword>
<keyword evidence="1" id="KW-0805">Transcription regulation</keyword>
<evidence type="ECO:0000313" key="7">
    <source>
        <dbReference type="Proteomes" id="UP001185659"/>
    </source>
</evidence>
<protein>
    <submittedName>
        <fullName evidence="6">TetR/AcrR family transcriptional regulator</fullName>
    </submittedName>
</protein>
<dbReference type="PANTHER" id="PTHR47506">
    <property type="entry name" value="TRANSCRIPTIONAL REGULATORY PROTEIN"/>
    <property type="match status" value="1"/>
</dbReference>
<dbReference type="Pfam" id="PF00440">
    <property type="entry name" value="TetR_N"/>
    <property type="match status" value="1"/>
</dbReference>
<dbReference type="EMBL" id="JAWLIP010000009">
    <property type="protein sequence ID" value="MDV6228293.1"/>
    <property type="molecule type" value="Genomic_DNA"/>
</dbReference>
<feature type="DNA-binding region" description="H-T-H motif" evidence="4">
    <location>
        <begin position="29"/>
        <end position="48"/>
    </location>
</feature>
<reference evidence="6 7" key="1">
    <citation type="submission" date="2023-10" db="EMBL/GenBank/DDBJ databases">
        <authorList>
            <person name="Venkata Ramana C."/>
            <person name="Sasikala C."/>
            <person name="Dhurka M."/>
        </authorList>
    </citation>
    <scope>NUCLEOTIDE SEQUENCE [LARGE SCALE GENOMIC DNA]</scope>
    <source>
        <strain evidence="6 7">KCTC 32151</strain>
    </source>
</reference>
<dbReference type="InterPro" id="IPR001647">
    <property type="entry name" value="HTH_TetR"/>
</dbReference>
<dbReference type="Pfam" id="PF17937">
    <property type="entry name" value="TetR_C_28"/>
    <property type="match status" value="1"/>
</dbReference>
<dbReference type="InterPro" id="IPR041479">
    <property type="entry name" value="TetR_CgmR_C"/>
</dbReference>
<organism evidence="6 7">
    <name type="scientific">Nitratireductor aquimarinus</name>
    <dbReference type="NCBI Taxonomy" id="889300"/>
    <lineage>
        <taxon>Bacteria</taxon>
        <taxon>Pseudomonadati</taxon>
        <taxon>Pseudomonadota</taxon>
        <taxon>Alphaproteobacteria</taxon>
        <taxon>Hyphomicrobiales</taxon>
        <taxon>Phyllobacteriaceae</taxon>
        <taxon>Nitratireductor</taxon>
    </lineage>
</organism>
<dbReference type="PROSITE" id="PS50977">
    <property type="entry name" value="HTH_TETR_2"/>
    <property type="match status" value="1"/>
</dbReference>
<dbReference type="PRINTS" id="PR00455">
    <property type="entry name" value="HTHTETR"/>
</dbReference>
<dbReference type="PANTHER" id="PTHR47506:SF1">
    <property type="entry name" value="HTH-TYPE TRANSCRIPTIONAL REGULATOR YJDC"/>
    <property type="match status" value="1"/>
</dbReference>
<feature type="domain" description="HTH tetR-type" evidence="5">
    <location>
        <begin position="6"/>
        <end position="66"/>
    </location>
</feature>
<evidence type="ECO:0000313" key="6">
    <source>
        <dbReference type="EMBL" id="MDV6228293.1"/>
    </source>
</evidence>
<dbReference type="Proteomes" id="UP001185659">
    <property type="component" value="Unassembled WGS sequence"/>
</dbReference>
<keyword evidence="2 4" id="KW-0238">DNA-binding</keyword>
<dbReference type="RefSeq" id="WP_317562226.1">
    <property type="nucleotide sequence ID" value="NZ_JAWLIP010000009.1"/>
</dbReference>
<dbReference type="SUPFAM" id="SSF46689">
    <property type="entry name" value="Homeodomain-like"/>
    <property type="match status" value="1"/>
</dbReference>
<comment type="caution">
    <text evidence="6">The sequence shown here is derived from an EMBL/GenBank/DDBJ whole genome shotgun (WGS) entry which is preliminary data.</text>
</comment>
<accession>A0ABU4APX2</accession>
<proteinExistence type="predicted"/>
<evidence type="ECO:0000259" key="5">
    <source>
        <dbReference type="PROSITE" id="PS50977"/>
    </source>
</evidence>
<keyword evidence="7" id="KW-1185">Reference proteome</keyword>
<name>A0ABU4APX2_9HYPH</name>
<evidence type="ECO:0000256" key="4">
    <source>
        <dbReference type="PROSITE-ProRule" id="PRU00335"/>
    </source>
</evidence>
<sequence>MARTGSGAREKILSAAAEIVREAGAGNMSLDAVAARAGVSKGGLLYHFSSKAKLFEAMVEEFVSEEYERFQERQKHHEGGANGGVHAYLDLFVDDRKKCQPPPSGLLAALAENPDFLKPVQAYEREILDQMRATASDPALAVITLLVVHGVRAMELLSINVVNNQEISETVAALRGMLDGQTPQPA</sequence>
<dbReference type="Gene3D" id="1.10.357.10">
    <property type="entry name" value="Tetracycline Repressor, domain 2"/>
    <property type="match status" value="1"/>
</dbReference>
<gene>
    <name evidence="6" type="ORF">R2G56_18520</name>
</gene>